<dbReference type="SUPFAM" id="SSF51556">
    <property type="entry name" value="Metallo-dependent hydrolases"/>
    <property type="match status" value="2"/>
</dbReference>
<dbReference type="RefSeq" id="WP_353721375.1">
    <property type="nucleotide sequence ID" value="NZ_CP159289.1"/>
</dbReference>
<gene>
    <name evidence="2" type="ORF">ABV298_06655</name>
</gene>
<dbReference type="CDD" id="cd01309">
    <property type="entry name" value="Met_dep_hydrolase_C"/>
    <property type="match status" value="1"/>
</dbReference>
<dbReference type="InterPro" id="IPR011059">
    <property type="entry name" value="Metal-dep_hydrolase_composite"/>
</dbReference>
<dbReference type="Pfam" id="PF01979">
    <property type="entry name" value="Amidohydro_1"/>
    <property type="match status" value="2"/>
</dbReference>
<organism evidence="2">
    <name type="scientific">Dyadobacter sp. 676</name>
    <dbReference type="NCBI Taxonomy" id="3088362"/>
    <lineage>
        <taxon>Bacteria</taxon>
        <taxon>Pseudomonadati</taxon>
        <taxon>Bacteroidota</taxon>
        <taxon>Cytophagia</taxon>
        <taxon>Cytophagales</taxon>
        <taxon>Spirosomataceae</taxon>
        <taxon>Dyadobacter</taxon>
    </lineage>
</organism>
<sequence length="1011" mass="111374">MFKQLSTILACMAFTVYCRAQETFPRNGAYDERPGRYAFTNATIVVDPKTTIENAAMLIENGVIRETGKQVKIPAGTVTVDLRGKFIYASLIELDSDYGMPEVRRAQGGGGRQTPQLESNKKGAFGWNQAIQPETDASILFTPDPKKAGDLRKLGFGTVLVHSHDGIVRGSGALVTLTDEPANKAMLNSKASAHFSFGKGSSSQTYPSSGMGVVALLRQNYYDADWYAKGGNRKETNLSLEAFNQIKGLPSFFETNDKFSVLRADRIGDEFGIQYIIRGGGDEYQRIREIKESKATLLLPLVFPDAYDVTDPWDAEVVTMSQLKHWELAPRNASEVAKAEIPFALTTSGLRNKADFWKNLRTAIEYGLPKERALAALTTLPASLIKADDQIGSLKPGMLANFIITSGDLFSKDNVIYENWVQGRKFVLTALDAPDVRGTYSLSLNNQPAGKLQITGSPEKPEYKIVVQDSIKITPKAILANALLTLTYQQDKKAGGTTRLTGWLRGNGFTGEGVLPNGTVIPWSATLTEKYTAIAAADTAKPKSRETGPIVYPFVGFGNEILPAKENVLIKNATIWTNEKEGILTNADVIVQNGKIAKVGKGLSAPSGARTIDGTGKHLTSGIIDEHSHIALFSINEGGQSSSAEVRMSDVINPDDINIYRQLAGGVTASHLLHGSANSIGGQSAMIKLKWGASQSEMLVPGVKTIKFALGENVKQSNWGDVQRVRFPQTRMGVEQIYFDHFLRAKEYAANWKNYNANAKKQHIAPPRRDLELDALAEILDNQRFITCHSYVQSEINMLMHVADSLRFKINTFTHILEGYKLADGMQKRGIGGSTFADWWAYKMEVKEAIPYNAALMYHEGVTVAINSDDAEMARRLNQEAAKTVEYGGVPEEEAWKMVTLNPAKLLHVDDRMGSVKAGKDADLVLWNANPLSVYARPEFTMIEGAIYFDRKKDEEKQKSMSIERERLIQKMLGEKADGKPTQKPEAVKPHMWHCEDVAGVHGEHTYESGR</sequence>
<name>A0AAU8FPF4_9BACT</name>
<dbReference type="InterPro" id="IPR051781">
    <property type="entry name" value="Metallo-dep_Hydrolase"/>
</dbReference>
<dbReference type="PANTHER" id="PTHR43135:SF3">
    <property type="entry name" value="ALPHA-D-RIBOSE 1-METHYLPHOSPHONATE 5-TRIPHOSPHATE DIPHOSPHATASE"/>
    <property type="match status" value="1"/>
</dbReference>
<dbReference type="PANTHER" id="PTHR43135">
    <property type="entry name" value="ALPHA-D-RIBOSE 1-METHYLPHOSPHONATE 5-TRIPHOSPHATE DIPHOSPHATASE"/>
    <property type="match status" value="1"/>
</dbReference>
<evidence type="ECO:0000259" key="1">
    <source>
        <dbReference type="Pfam" id="PF01979"/>
    </source>
</evidence>
<protein>
    <submittedName>
        <fullName evidence="2">Amidohydrolase family protein</fullName>
    </submittedName>
</protein>
<evidence type="ECO:0000313" key="2">
    <source>
        <dbReference type="EMBL" id="XCH26077.1"/>
    </source>
</evidence>
<dbReference type="InterPro" id="IPR032466">
    <property type="entry name" value="Metal_Hydrolase"/>
</dbReference>
<feature type="domain" description="Amidohydrolase-related" evidence="1">
    <location>
        <begin position="854"/>
        <end position="935"/>
    </location>
</feature>
<feature type="domain" description="Amidohydrolase-related" evidence="1">
    <location>
        <begin position="341"/>
        <end position="413"/>
    </location>
</feature>
<proteinExistence type="predicted"/>
<reference evidence="2" key="1">
    <citation type="submission" date="2024-06" db="EMBL/GenBank/DDBJ databases">
        <title>Sequencing and assembly of the genome of Dyadobacter sp. strain 676, a symbiont of Cyamopsis tetragonoloba.</title>
        <authorList>
            <person name="Guro P."/>
            <person name="Sazanova A."/>
            <person name="Kuznetsova I."/>
            <person name="Belimov A."/>
            <person name="Safronova V."/>
        </authorList>
    </citation>
    <scope>NUCLEOTIDE SEQUENCE</scope>
    <source>
        <strain evidence="2">676</strain>
    </source>
</reference>
<dbReference type="AlphaFoldDB" id="A0AAU8FPF4"/>
<dbReference type="SUPFAM" id="SSF51338">
    <property type="entry name" value="Composite domain of metallo-dependent hydrolases"/>
    <property type="match status" value="2"/>
</dbReference>
<dbReference type="GO" id="GO:0016810">
    <property type="term" value="F:hydrolase activity, acting on carbon-nitrogen (but not peptide) bonds"/>
    <property type="evidence" value="ECO:0007669"/>
    <property type="project" value="InterPro"/>
</dbReference>
<dbReference type="Gene3D" id="3.20.20.140">
    <property type="entry name" value="Metal-dependent hydrolases"/>
    <property type="match status" value="2"/>
</dbReference>
<dbReference type="EMBL" id="CP159289">
    <property type="protein sequence ID" value="XCH26077.1"/>
    <property type="molecule type" value="Genomic_DNA"/>
</dbReference>
<dbReference type="InterPro" id="IPR006680">
    <property type="entry name" value="Amidohydro-rel"/>
</dbReference>
<accession>A0AAU8FPF4</accession>
<dbReference type="Gene3D" id="2.30.40.10">
    <property type="entry name" value="Urease, subunit C, domain 1"/>
    <property type="match status" value="1"/>
</dbReference>